<accession>A0A251ULC2</accession>
<evidence type="ECO:0000313" key="3">
    <source>
        <dbReference type="Proteomes" id="UP000215914"/>
    </source>
</evidence>
<sequence>MSDAQASMELNSQSLKDLSVEGVRLERFILEADSLEKLQLEDCTLEVFELVGKGTLKLLKIDDVSVIHLDISENTENLEVVDVSNFSIMWTKFHHMISKASRLKGLRLWGVVFDDEDEIVDMQTISMCFPQLTHLSLCYDLKEGLLQYSGEA</sequence>
<reference evidence="1" key="3">
    <citation type="submission" date="2020-06" db="EMBL/GenBank/DDBJ databases">
        <title>Helianthus annuus Genome sequencing and assembly Release 2.</title>
        <authorList>
            <person name="Gouzy J."/>
            <person name="Langlade N."/>
            <person name="Munos S."/>
        </authorList>
    </citation>
    <scope>NUCLEOTIDE SEQUENCE</scope>
    <source>
        <tissue evidence="1">Leaves</tissue>
    </source>
</reference>
<organism evidence="2 3">
    <name type="scientific">Helianthus annuus</name>
    <name type="common">Common sunflower</name>
    <dbReference type="NCBI Taxonomy" id="4232"/>
    <lineage>
        <taxon>Eukaryota</taxon>
        <taxon>Viridiplantae</taxon>
        <taxon>Streptophyta</taxon>
        <taxon>Embryophyta</taxon>
        <taxon>Tracheophyta</taxon>
        <taxon>Spermatophyta</taxon>
        <taxon>Magnoliopsida</taxon>
        <taxon>eudicotyledons</taxon>
        <taxon>Gunneridae</taxon>
        <taxon>Pentapetalae</taxon>
        <taxon>asterids</taxon>
        <taxon>campanulids</taxon>
        <taxon>Asterales</taxon>
        <taxon>Asteraceae</taxon>
        <taxon>Asteroideae</taxon>
        <taxon>Heliantheae alliance</taxon>
        <taxon>Heliantheae</taxon>
        <taxon>Helianthus</taxon>
    </lineage>
</organism>
<dbReference type="Gramene" id="mRNA:HanXRQr2_Chr05g0196701">
    <property type="protein sequence ID" value="CDS:HanXRQr2_Chr05g0196701.1"/>
    <property type="gene ID" value="HanXRQr2_Chr05g0196701"/>
</dbReference>
<keyword evidence="3" id="KW-1185">Reference proteome</keyword>
<dbReference type="InterPro" id="IPR032675">
    <property type="entry name" value="LRR_dom_sf"/>
</dbReference>
<gene>
    <name evidence="2" type="ORF">HannXRQ_Chr05g0133171</name>
    <name evidence="1" type="ORF">HanXRQr2_Chr05g0196701</name>
</gene>
<reference evidence="1 3" key="1">
    <citation type="journal article" date="2017" name="Nature">
        <title>The sunflower genome provides insights into oil metabolism, flowering and Asterid evolution.</title>
        <authorList>
            <person name="Badouin H."/>
            <person name="Gouzy J."/>
            <person name="Grassa C.J."/>
            <person name="Murat F."/>
            <person name="Staton S.E."/>
            <person name="Cottret L."/>
            <person name="Lelandais-Briere C."/>
            <person name="Owens G.L."/>
            <person name="Carrere S."/>
            <person name="Mayjonade B."/>
            <person name="Legrand L."/>
            <person name="Gill N."/>
            <person name="Kane N.C."/>
            <person name="Bowers J.E."/>
            <person name="Hubner S."/>
            <person name="Bellec A."/>
            <person name="Berard A."/>
            <person name="Berges H."/>
            <person name="Blanchet N."/>
            <person name="Boniface M.C."/>
            <person name="Brunel D."/>
            <person name="Catrice O."/>
            <person name="Chaidir N."/>
            <person name="Claudel C."/>
            <person name="Donnadieu C."/>
            <person name="Faraut T."/>
            <person name="Fievet G."/>
            <person name="Helmstetter N."/>
            <person name="King M."/>
            <person name="Knapp S.J."/>
            <person name="Lai Z."/>
            <person name="Le Paslier M.C."/>
            <person name="Lippi Y."/>
            <person name="Lorenzon L."/>
            <person name="Mandel J.R."/>
            <person name="Marage G."/>
            <person name="Marchand G."/>
            <person name="Marquand E."/>
            <person name="Bret-Mestries E."/>
            <person name="Morien E."/>
            <person name="Nambeesan S."/>
            <person name="Nguyen T."/>
            <person name="Pegot-Espagnet P."/>
            <person name="Pouilly N."/>
            <person name="Raftis F."/>
            <person name="Sallet E."/>
            <person name="Schiex T."/>
            <person name="Thomas J."/>
            <person name="Vandecasteele C."/>
            <person name="Vares D."/>
            <person name="Vear F."/>
            <person name="Vautrin S."/>
            <person name="Crespi M."/>
            <person name="Mangin B."/>
            <person name="Burke J.M."/>
            <person name="Salse J."/>
            <person name="Munos S."/>
            <person name="Vincourt P."/>
            <person name="Rieseberg L.H."/>
            <person name="Langlade N.B."/>
        </authorList>
    </citation>
    <scope>NUCLEOTIDE SEQUENCE [LARGE SCALE GENOMIC DNA]</scope>
    <source>
        <strain evidence="3">cv. SF193</strain>
        <tissue evidence="1">Leaves</tissue>
    </source>
</reference>
<protein>
    <submittedName>
        <fullName evidence="1">Leucine-rich repeat domain superfamily</fullName>
    </submittedName>
    <submittedName>
        <fullName evidence="2">Putative leucine-rich repeat domain, L domain-like protein</fullName>
    </submittedName>
</protein>
<dbReference type="EMBL" id="CM007894">
    <property type="protein sequence ID" value="OTG24125.1"/>
    <property type="molecule type" value="Genomic_DNA"/>
</dbReference>
<dbReference type="AlphaFoldDB" id="A0A251ULC2"/>
<dbReference type="InParanoid" id="A0A251ULC2"/>
<evidence type="ECO:0000313" key="2">
    <source>
        <dbReference type="EMBL" id="OTG24125.1"/>
    </source>
</evidence>
<proteinExistence type="predicted"/>
<dbReference type="SUPFAM" id="SSF52047">
    <property type="entry name" value="RNI-like"/>
    <property type="match status" value="1"/>
</dbReference>
<dbReference type="Proteomes" id="UP000215914">
    <property type="component" value="Chromosome 5"/>
</dbReference>
<reference evidence="2" key="2">
    <citation type="submission" date="2017-02" db="EMBL/GenBank/DDBJ databases">
        <title>Sunflower complete genome.</title>
        <authorList>
            <person name="Langlade N."/>
            <person name="Munos S."/>
        </authorList>
    </citation>
    <scope>NUCLEOTIDE SEQUENCE [LARGE SCALE GENOMIC DNA]</scope>
    <source>
        <tissue evidence="2">Leaves</tissue>
    </source>
</reference>
<evidence type="ECO:0000313" key="1">
    <source>
        <dbReference type="EMBL" id="KAF5804412.1"/>
    </source>
</evidence>
<name>A0A251ULC2_HELAN</name>
<dbReference type="EMBL" id="MNCJ02000320">
    <property type="protein sequence ID" value="KAF5804412.1"/>
    <property type="molecule type" value="Genomic_DNA"/>
</dbReference>
<dbReference type="Gene3D" id="3.80.10.10">
    <property type="entry name" value="Ribonuclease Inhibitor"/>
    <property type="match status" value="1"/>
</dbReference>
<dbReference type="STRING" id="4232.A0A251ULC2"/>